<dbReference type="InterPro" id="IPR047040">
    <property type="entry name" value="FlhF__GTPase_dom"/>
</dbReference>
<evidence type="ECO:0000313" key="17">
    <source>
        <dbReference type="EMBL" id="MBW8190791.1"/>
    </source>
</evidence>
<dbReference type="EMBL" id="JAHZSS010000006">
    <property type="protein sequence ID" value="MBW8190791.1"/>
    <property type="molecule type" value="Genomic_DNA"/>
</dbReference>
<evidence type="ECO:0000313" key="18">
    <source>
        <dbReference type="Proteomes" id="UP001166251"/>
    </source>
</evidence>
<dbReference type="Pfam" id="PF00448">
    <property type="entry name" value="SRP54"/>
    <property type="match status" value="1"/>
</dbReference>
<comment type="subcellular location">
    <subcellularLocation>
        <location evidence="1">Cell membrane</location>
        <topology evidence="1">Peripheral membrane protein</topology>
        <orientation evidence="1">Cytoplasmic side</orientation>
    </subcellularLocation>
</comment>
<dbReference type="RefSeq" id="WP_220103474.1">
    <property type="nucleotide sequence ID" value="NZ_JAHZSS010000006.1"/>
</dbReference>
<keyword evidence="5" id="KW-1003">Cell membrane</keyword>
<dbReference type="SMART" id="SM00962">
    <property type="entry name" value="SRP54"/>
    <property type="match status" value="1"/>
</dbReference>
<reference evidence="17" key="1">
    <citation type="submission" date="2021-07" db="EMBL/GenBank/DDBJ databases">
        <title>Neiella marina sp. nov., isolated from the intestinal content of sea cucumber Apostichopus japonicus.</title>
        <authorList>
            <person name="Bai X."/>
        </authorList>
    </citation>
    <scope>NUCLEOTIDE SEQUENCE</scope>
    <source>
        <strain evidence="17">126</strain>
    </source>
</reference>
<keyword evidence="4" id="KW-0813">Transport</keyword>
<evidence type="ECO:0000256" key="6">
    <source>
        <dbReference type="ARBA" id="ARBA00022741"/>
    </source>
</evidence>
<dbReference type="Gene3D" id="3.40.50.300">
    <property type="entry name" value="P-loop containing nucleotide triphosphate hydrolases"/>
    <property type="match status" value="1"/>
</dbReference>
<evidence type="ECO:0000256" key="7">
    <source>
        <dbReference type="ARBA" id="ARBA00022795"/>
    </source>
</evidence>
<evidence type="ECO:0000259" key="16">
    <source>
        <dbReference type="SMART" id="SM00962"/>
    </source>
</evidence>
<comment type="function">
    <text evidence="12">Necessary for flagellar biosynthesis. May be involved in translocation of the flagellum.</text>
</comment>
<keyword evidence="17" id="KW-0969">Cilium</keyword>
<dbReference type="InterPro" id="IPR000897">
    <property type="entry name" value="SRP54_GTPase_dom"/>
</dbReference>
<feature type="domain" description="AAA+ ATPase" evidence="15">
    <location>
        <begin position="249"/>
        <end position="430"/>
    </location>
</feature>
<feature type="region of interest" description="Disordered" evidence="14">
    <location>
        <begin position="88"/>
        <end position="110"/>
    </location>
</feature>
<dbReference type="SUPFAM" id="SSF52540">
    <property type="entry name" value="P-loop containing nucleoside triphosphate hydrolases"/>
    <property type="match status" value="1"/>
</dbReference>
<dbReference type="InterPro" id="IPR020006">
    <property type="entry name" value="FlhF"/>
</dbReference>
<dbReference type="NCBIfam" id="TIGR03499">
    <property type="entry name" value="FlhF"/>
    <property type="match status" value="1"/>
</dbReference>
<dbReference type="CDD" id="cd17873">
    <property type="entry name" value="FlhF"/>
    <property type="match status" value="1"/>
</dbReference>
<dbReference type="InterPro" id="IPR027417">
    <property type="entry name" value="P-loop_NTPase"/>
</dbReference>
<evidence type="ECO:0000256" key="1">
    <source>
        <dbReference type="ARBA" id="ARBA00004413"/>
    </source>
</evidence>
<evidence type="ECO:0000256" key="9">
    <source>
        <dbReference type="ARBA" id="ARBA00023134"/>
    </source>
</evidence>
<keyword evidence="10" id="KW-0472">Membrane</keyword>
<evidence type="ECO:0000256" key="2">
    <source>
        <dbReference type="ARBA" id="ARBA00008531"/>
    </source>
</evidence>
<dbReference type="PANTHER" id="PTHR43134">
    <property type="entry name" value="SIGNAL RECOGNITION PARTICLE RECEPTOR SUBUNIT ALPHA"/>
    <property type="match status" value="1"/>
</dbReference>
<evidence type="ECO:0000256" key="8">
    <source>
        <dbReference type="ARBA" id="ARBA00022927"/>
    </source>
</evidence>
<evidence type="ECO:0000256" key="11">
    <source>
        <dbReference type="ARBA" id="ARBA00023225"/>
    </source>
</evidence>
<dbReference type="SMART" id="SM00382">
    <property type="entry name" value="AAA"/>
    <property type="match status" value="1"/>
</dbReference>
<evidence type="ECO:0000256" key="5">
    <source>
        <dbReference type="ARBA" id="ARBA00022475"/>
    </source>
</evidence>
<keyword evidence="18" id="KW-1185">Reference proteome</keyword>
<protein>
    <recommendedName>
        <fullName evidence="3 13">Flagellar biosynthesis protein FlhF</fullName>
    </recommendedName>
</protein>
<feature type="domain" description="SRP54-type proteins GTP-binding" evidence="16">
    <location>
        <begin position="250"/>
        <end position="443"/>
    </location>
</feature>
<name>A0ABS7EEL1_9GAMM</name>
<keyword evidence="9" id="KW-0342">GTP-binding</keyword>
<keyword evidence="17" id="KW-0966">Cell projection</keyword>
<evidence type="ECO:0000259" key="15">
    <source>
        <dbReference type="SMART" id="SM00382"/>
    </source>
</evidence>
<comment type="similarity">
    <text evidence="2">Belongs to the GTP-binding SRP family.</text>
</comment>
<organism evidence="17 18">
    <name type="scientific">Neiella holothuriorum</name>
    <dbReference type="NCBI Taxonomy" id="2870530"/>
    <lineage>
        <taxon>Bacteria</taxon>
        <taxon>Pseudomonadati</taxon>
        <taxon>Pseudomonadota</taxon>
        <taxon>Gammaproteobacteria</taxon>
        <taxon>Alteromonadales</taxon>
        <taxon>Echinimonadaceae</taxon>
        <taxon>Neiella</taxon>
    </lineage>
</organism>
<dbReference type="PANTHER" id="PTHR43134:SF3">
    <property type="entry name" value="FLAGELLAR BIOSYNTHESIS PROTEIN FLHF"/>
    <property type="match status" value="1"/>
</dbReference>
<evidence type="ECO:0000256" key="3">
    <source>
        <dbReference type="ARBA" id="ARBA00014919"/>
    </source>
</evidence>
<evidence type="ECO:0000256" key="14">
    <source>
        <dbReference type="SAM" id="MobiDB-lite"/>
    </source>
</evidence>
<evidence type="ECO:0000256" key="4">
    <source>
        <dbReference type="ARBA" id="ARBA00022448"/>
    </source>
</evidence>
<feature type="compositionally biased region" description="Polar residues" evidence="14">
    <location>
        <begin position="90"/>
        <end position="103"/>
    </location>
</feature>
<comment type="caution">
    <text evidence="17">The sequence shown here is derived from an EMBL/GenBank/DDBJ whole genome shotgun (WGS) entry which is preliminary data.</text>
</comment>
<keyword evidence="8" id="KW-0653">Protein transport</keyword>
<sequence length="468" mass="51538">MKMKRFFAKDMRTALAEVKEVMGADAVIMSSKKVTGGIELVAGIDAETDTQAPAPQRAIETLQQQAAAQRQLTDDKIDLSGFKKKLASLGLSQPTKPSTSTRQPEAPADSLHSLLKRQQQQLEQTPAKTKRPVNPAFADVSGRQEMAPTTPAAPATNPAEIEALKEEMLAMRQLLEHQLSGLMKQEMERSEPVRAMLVKQLCKMGIAENLADQFACYIGEHTTGREAWKQLQQLLTEQLVVTEDEILRQGGVVALVGPTGVGKTTTVAKLAARFAAQYGADQVALISTDSYRIGALDQLATYGRILGCPVRSAKNPDELADQLYQLRHRKLILIDTAGMGQRDMRLNEQLNTLISNSRVKIKSYLVLPATAQRDVMQEAIEQFRQIPLRGCIFTKLDECLSLGECISVAIQNAMPIGYLSDGQRVPEDLRVADASYLVKQAFTLAASRQRKVQANSQTSDSRKQHMRL</sequence>
<gene>
    <name evidence="17" type="primary">flhF</name>
    <name evidence="17" type="ORF">K0504_07070</name>
</gene>
<dbReference type="Proteomes" id="UP001166251">
    <property type="component" value="Unassembled WGS sequence"/>
</dbReference>
<evidence type="ECO:0000256" key="13">
    <source>
        <dbReference type="NCBIfam" id="TIGR03499"/>
    </source>
</evidence>
<keyword evidence="6" id="KW-0547">Nucleotide-binding</keyword>
<keyword evidence="11" id="KW-1006">Bacterial flagellum protein export</keyword>
<evidence type="ECO:0000256" key="10">
    <source>
        <dbReference type="ARBA" id="ARBA00023136"/>
    </source>
</evidence>
<proteinExistence type="inferred from homology"/>
<dbReference type="Gene3D" id="1.20.120.1380">
    <property type="entry name" value="Flagellar FlhF biosynthesis protein, N domain"/>
    <property type="match status" value="1"/>
</dbReference>
<accession>A0ABS7EEL1</accession>
<keyword evidence="7" id="KW-1005">Bacterial flagellum biogenesis</keyword>
<evidence type="ECO:0000256" key="12">
    <source>
        <dbReference type="ARBA" id="ARBA00025337"/>
    </source>
</evidence>
<keyword evidence="17" id="KW-0282">Flagellum</keyword>
<dbReference type="InterPro" id="IPR003593">
    <property type="entry name" value="AAA+_ATPase"/>
</dbReference>